<dbReference type="InterPro" id="IPR057362">
    <property type="entry name" value="WDGH"/>
</dbReference>
<dbReference type="AlphaFoldDB" id="A0AAW9MYK0"/>
<comment type="caution">
    <text evidence="2">The sequence shown here is derived from an EMBL/GenBank/DDBJ whole genome shotgun (WGS) entry which is preliminary data.</text>
</comment>
<evidence type="ECO:0000313" key="3">
    <source>
        <dbReference type="Proteomes" id="UP001357733"/>
    </source>
</evidence>
<reference evidence="2 3" key="1">
    <citation type="submission" date="2024-01" db="EMBL/GenBank/DDBJ databases">
        <title>Complete genome sequence of Citroniella saccharovorans strain M6.X9, isolated from human fecal sample.</title>
        <authorList>
            <person name="Cheng G."/>
            <person name="Westerholm M."/>
            <person name="Schnurer A."/>
        </authorList>
    </citation>
    <scope>NUCLEOTIDE SEQUENCE [LARGE SCALE GENOMIC DNA]</scope>
    <source>
        <strain evidence="2 3">DSM 29873</strain>
    </source>
</reference>
<dbReference type="EMBL" id="JAYKOT010000003">
    <property type="protein sequence ID" value="MEB3429707.1"/>
    <property type="molecule type" value="Genomic_DNA"/>
</dbReference>
<sequence length="129" mass="15308">MKHVKKPTAHIMKGFINSVLKQMKDDGEDTGGISDGYHTFDELYFHRMVLFSIILNQNQDISWKSKYHSDGTMYDNYFICGIKTPEGQYTYHYHLDYWDNFKVKELEYAPEYDGHKPEDITRLNSILKQ</sequence>
<accession>A0AAW9MYK0</accession>
<evidence type="ECO:0000259" key="1">
    <source>
        <dbReference type="Pfam" id="PF25311"/>
    </source>
</evidence>
<dbReference type="RefSeq" id="WP_324619882.1">
    <property type="nucleotide sequence ID" value="NZ_JAYKOT010000003.1"/>
</dbReference>
<keyword evidence="3" id="KW-1185">Reference proteome</keyword>
<dbReference type="Pfam" id="PF25311">
    <property type="entry name" value="WDGH"/>
    <property type="match status" value="1"/>
</dbReference>
<gene>
    <name evidence="2" type="ORF">VLK81_06725</name>
</gene>
<organism evidence="2 3">
    <name type="scientific">Citroniella saccharovorans</name>
    <dbReference type="NCBI Taxonomy" id="2053367"/>
    <lineage>
        <taxon>Bacteria</taxon>
        <taxon>Bacillati</taxon>
        <taxon>Bacillota</taxon>
        <taxon>Tissierellia</taxon>
        <taxon>Tissierellales</taxon>
        <taxon>Peptoniphilaceae</taxon>
        <taxon>Citroniella</taxon>
    </lineage>
</organism>
<evidence type="ECO:0000313" key="2">
    <source>
        <dbReference type="EMBL" id="MEB3429707.1"/>
    </source>
</evidence>
<protein>
    <recommendedName>
        <fullName evidence="1">WDGH domain-containing protein</fullName>
    </recommendedName>
</protein>
<name>A0AAW9MYK0_9FIRM</name>
<dbReference type="Proteomes" id="UP001357733">
    <property type="component" value="Unassembled WGS sequence"/>
</dbReference>
<feature type="domain" description="WDGH" evidence="1">
    <location>
        <begin position="32"/>
        <end position="125"/>
    </location>
</feature>
<proteinExistence type="predicted"/>